<keyword evidence="1" id="KW-0175">Coiled coil</keyword>
<feature type="coiled-coil region" evidence="1">
    <location>
        <begin position="1"/>
        <end position="160"/>
    </location>
</feature>
<dbReference type="AlphaFoldDB" id="A0A562ILL3"/>
<name>A0A562ILL3_9ACTN</name>
<keyword evidence="4" id="KW-1185">Reference proteome</keyword>
<dbReference type="Proteomes" id="UP000321490">
    <property type="component" value="Unassembled WGS sequence"/>
</dbReference>
<proteinExistence type="predicted"/>
<organism evidence="3 4">
    <name type="scientific">Modestobacter roseus</name>
    <dbReference type="NCBI Taxonomy" id="1181884"/>
    <lineage>
        <taxon>Bacteria</taxon>
        <taxon>Bacillati</taxon>
        <taxon>Actinomycetota</taxon>
        <taxon>Actinomycetes</taxon>
        <taxon>Geodermatophilales</taxon>
        <taxon>Geodermatophilaceae</taxon>
        <taxon>Modestobacter</taxon>
    </lineage>
</organism>
<accession>A0A562ILL3</accession>
<sequence length="388" mass="39722">MAAEAARLQAAKLEAAAAEAARLEAARITAEAEAAAAAEAARIRAEAEAEAAAEAARIRAEAEAEAAAEAARIRAEAEAAAAEAAAEAARIRAEAEAAAAAEAARLEAARVEAAQLEAARLEAARAQAEAEAAEAAARAAAEAAREAAEAEAAAEAGRRAAPHSMVDSVRSADDELADLLEQVLAANGSGRGRHRFPEQAAGHLEAPATTEFALPGLAGARPAVPPVRDVPQPWAYGPAEADDVDEVGAYDTGAYRTDAHGDWAPAATGPQRVVDAVLVEEAPRVVEEPRRTVAREAQPVEEFYMTAPVVSTALARTASDPAPLPLDATTVLPPLSLLPPQRSGGFDGQPLLRARPAVPPVRGGRPPVPRPAPPAAGCRWSPGRCAWS</sequence>
<feature type="region of interest" description="Disordered" evidence="2">
    <location>
        <begin position="356"/>
        <end position="388"/>
    </location>
</feature>
<evidence type="ECO:0000313" key="4">
    <source>
        <dbReference type="Proteomes" id="UP000321490"/>
    </source>
</evidence>
<gene>
    <name evidence="3" type="ORF">JD78_00081</name>
</gene>
<comment type="caution">
    <text evidence="3">The sequence shown here is derived from an EMBL/GenBank/DDBJ whole genome shotgun (WGS) entry which is preliminary data.</text>
</comment>
<feature type="compositionally biased region" description="Low complexity" evidence="2">
    <location>
        <begin position="356"/>
        <end position="365"/>
    </location>
</feature>
<reference evidence="3 4" key="1">
    <citation type="submission" date="2019-07" db="EMBL/GenBank/DDBJ databases">
        <title>R&amp;d 2014.</title>
        <authorList>
            <person name="Klenk H.-P."/>
        </authorList>
    </citation>
    <scope>NUCLEOTIDE SEQUENCE [LARGE SCALE GENOMIC DNA]</scope>
    <source>
        <strain evidence="3 4">DSM 45764</strain>
    </source>
</reference>
<evidence type="ECO:0000313" key="3">
    <source>
        <dbReference type="EMBL" id="TWH71583.1"/>
    </source>
</evidence>
<protein>
    <submittedName>
        <fullName evidence="3">Uncharacterized protein</fullName>
    </submittedName>
</protein>
<evidence type="ECO:0000256" key="2">
    <source>
        <dbReference type="SAM" id="MobiDB-lite"/>
    </source>
</evidence>
<evidence type="ECO:0000256" key="1">
    <source>
        <dbReference type="SAM" id="Coils"/>
    </source>
</evidence>
<dbReference type="EMBL" id="VLKF01000001">
    <property type="protein sequence ID" value="TWH71583.1"/>
    <property type="molecule type" value="Genomic_DNA"/>
</dbReference>
<dbReference type="RefSeq" id="WP_166520878.1">
    <property type="nucleotide sequence ID" value="NZ_VLKF01000001.1"/>
</dbReference>